<dbReference type="Gene3D" id="3.40.50.1820">
    <property type="entry name" value="alpha/beta hydrolase"/>
    <property type="match status" value="1"/>
</dbReference>
<dbReference type="GO" id="GO:0016787">
    <property type="term" value="F:hydrolase activity"/>
    <property type="evidence" value="ECO:0007669"/>
    <property type="project" value="UniProtKB-KW"/>
</dbReference>
<dbReference type="SUPFAM" id="SSF53474">
    <property type="entry name" value="alpha/beta-Hydrolases"/>
    <property type="match status" value="1"/>
</dbReference>
<dbReference type="PANTHER" id="PTHR22753:SF48">
    <property type="entry name" value="PHOSPHOLIPID_GLYCEROL ACYLTRANSFERASE DOMAIN-CONTAINING PROTEIN"/>
    <property type="match status" value="1"/>
</dbReference>
<name>A0AA96WC39_9CYAN</name>
<protein>
    <submittedName>
        <fullName evidence="2">Alpha/beta hydrolase</fullName>
    </submittedName>
</protein>
<dbReference type="GO" id="GO:0016020">
    <property type="term" value="C:membrane"/>
    <property type="evidence" value="ECO:0007669"/>
    <property type="project" value="TreeGrafter"/>
</dbReference>
<organism evidence="2">
    <name type="scientific">Leptolyngbya sp. NK1-12</name>
    <dbReference type="NCBI Taxonomy" id="2547451"/>
    <lineage>
        <taxon>Bacteria</taxon>
        <taxon>Bacillati</taxon>
        <taxon>Cyanobacteriota</taxon>
        <taxon>Cyanophyceae</taxon>
        <taxon>Leptolyngbyales</taxon>
        <taxon>Leptolyngbyaceae</taxon>
        <taxon>Leptolyngbya group</taxon>
        <taxon>Leptolyngbya</taxon>
    </lineage>
</organism>
<evidence type="ECO:0000313" key="2">
    <source>
        <dbReference type="EMBL" id="WNZ22348.1"/>
    </source>
</evidence>
<feature type="domain" description="Serine aminopeptidase S33" evidence="1">
    <location>
        <begin position="60"/>
        <end position="245"/>
    </location>
</feature>
<dbReference type="EMBL" id="CP053586">
    <property type="protein sequence ID" value="WNZ22348.1"/>
    <property type="molecule type" value="Genomic_DNA"/>
</dbReference>
<reference evidence="2" key="1">
    <citation type="submission" date="2020-05" db="EMBL/GenBank/DDBJ databases">
        <authorList>
            <person name="Zhu T."/>
            <person name="Keshari N."/>
            <person name="Lu X."/>
        </authorList>
    </citation>
    <scope>NUCLEOTIDE SEQUENCE</scope>
    <source>
        <strain evidence="2">NK1-12</strain>
    </source>
</reference>
<dbReference type="InterPro" id="IPR029058">
    <property type="entry name" value="AB_hydrolase_fold"/>
</dbReference>
<dbReference type="RefSeq" id="WP_316433784.1">
    <property type="nucleotide sequence ID" value="NZ_CP053586.1"/>
</dbReference>
<dbReference type="InterPro" id="IPR022742">
    <property type="entry name" value="Hydrolase_4"/>
</dbReference>
<keyword evidence="2" id="KW-0378">Hydrolase</keyword>
<sequence>MSETPYFLVLRSPRPRQPNAPLFIYLPGGDGTGQLFYRQLEGLEKTFDIRCLEIPPDDLNGWDLLVEQVVQLVEAEVKEYPRSAVYLCGESFGGCLALKVILHAPYLFDRLVLVNPASAFRQQSWLYWLSFLARPVPEAVYRMFWLWFLPILASLGRIESNDRRALLTAVQGMTQETSVWRVGLLREFDINDDQLRQIKQPTIVIASGRDSILPSVSEAEHLCALIPQARAYVLPDSGHACLLEADVNLYDILKSLDFLPVSQLVTES</sequence>
<evidence type="ECO:0000259" key="1">
    <source>
        <dbReference type="Pfam" id="PF12146"/>
    </source>
</evidence>
<dbReference type="AlphaFoldDB" id="A0AA96WC39"/>
<dbReference type="Pfam" id="PF12146">
    <property type="entry name" value="Hydrolase_4"/>
    <property type="match status" value="1"/>
</dbReference>
<accession>A0AA96WC39</accession>
<dbReference type="PANTHER" id="PTHR22753">
    <property type="entry name" value="TRANSMEMBRANE PROTEIN 68"/>
    <property type="match status" value="1"/>
</dbReference>
<proteinExistence type="predicted"/>
<gene>
    <name evidence="2" type="ORF">HJG54_05350</name>
</gene>